<sequence>MRSGSAKMPLIGLSARRRAERSVATDDGRSRRLRKPERDDADRAAGEAERNAFGLLSHLLSQLLS</sequence>
<evidence type="ECO:0000256" key="1">
    <source>
        <dbReference type="SAM" id="MobiDB-lite"/>
    </source>
</evidence>
<name>A0AAP9J041_PANTH</name>
<dbReference type="Proteomes" id="UP000315377">
    <property type="component" value="Chromosome"/>
</dbReference>
<accession>A0AAP9J041</accession>
<dbReference type="GeneID" id="76995685"/>
<organism evidence="3 4">
    <name type="scientific">Paenibacillus thiaminolyticus</name>
    <name type="common">Bacillus thiaminolyticus</name>
    <dbReference type="NCBI Taxonomy" id="49283"/>
    <lineage>
        <taxon>Bacteria</taxon>
        <taxon>Bacillati</taxon>
        <taxon>Bacillota</taxon>
        <taxon>Bacilli</taxon>
        <taxon>Bacillales</taxon>
        <taxon>Paenibacillaceae</taxon>
        <taxon>Paenibacillus</taxon>
    </lineage>
</organism>
<proteinExistence type="predicted"/>
<feature type="region of interest" description="Disordered" evidence="1">
    <location>
        <begin position="1"/>
        <end position="45"/>
    </location>
</feature>
<dbReference type="RefSeq" id="WP_127510900.1">
    <property type="nucleotide sequence ID" value="NZ_CABMNB010000025.1"/>
</dbReference>
<dbReference type="EMBL" id="CP041405">
    <property type="protein sequence ID" value="QDM43251.1"/>
    <property type="molecule type" value="Genomic_DNA"/>
</dbReference>
<dbReference type="AlphaFoldDB" id="A0AAP9J041"/>
<protein>
    <submittedName>
        <fullName evidence="3">Uncharacterized protein</fullName>
    </submittedName>
</protein>
<reference evidence="2 5" key="2">
    <citation type="submission" date="2022-05" db="EMBL/GenBank/DDBJ databases">
        <title>Genome Sequencing of Bee-Associated Microbes.</title>
        <authorList>
            <person name="Dunlap C."/>
        </authorList>
    </citation>
    <scope>NUCLEOTIDE SEQUENCE [LARGE SCALE GENOMIC DNA]</scope>
    <source>
        <strain evidence="2 5">NRRL B-14613</strain>
    </source>
</reference>
<evidence type="ECO:0000313" key="2">
    <source>
        <dbReference type="EMBL" id="MCY9608947.1"/>
    </source>
</evidence>
<evidence type="ECO:0000313" key="3">
    <source>
        <dbReference type="EMBL" id="QDM43251.1"/>
    </source>
</evidence>
<dbReference type="Proteomes" id="UP001209276">
    <property type="component" value="Unassembled WGS sequence"/>
</dbReference>
<keyword evidence="5" id="KW-1185">Reference proteome</keyword>
<evidence type="ECO:0000313" key="5">
    <source>
        <dbReference type="Proteomes" id="UP001209276"/>
    </source>
</evidence>
<reference evidence="3 4" key="1">
    <citation type="submission" date="2019-07" db="EMBL/GenBank/DDBJ databases">
        <title>Paenibacillus thiaminolyticus NRRL B-4156.</title>
        <authorList>
            <person name="Hehnly C."/>
            <person name="Zhang L."/>
        </authorList>
    </citation>
    <scope>NUCLEOTIDE SEQUENCE [LARGE SCALE GENOMIC DNA]</scope>
    <source>
        <strain evidence="3 4">NRRL B-4156</strain>
    </source>
</reference>
<evidence type="ECO:0000313" key="4">
    <source>
        <dbReference type="Proteomes" id="UP000315377"/>
    </source>
</evidence>
<feature type="compositionally biased region" description="Basic and acidic residues" evidence="1">
    <location>
        <begin position="20"/>
        <end position="45"/>
    </location>
</feature>
<dbReference type="EMBL" id="JAMDMM010000032">
    <property type="protein sequence ID" value="MCY9608947.1"/>
    <property type="molecule type" value="Genomic_DNA"/>
</dbReference>
<gene>
    <name evidence="3" type="ORF">FLT43_06805</name>
    <name evidence="2" type="ORF">M5W83_17530</name>
</gene>